<organism evidence="1 2">
    <name type="scientific">Leptospira noguchii str. 2007001578</name>
    <dbReference type="NCBI Taxonomy" id="1049974"/>
    <lineage>
        <taxon>Bacteria</taxon>
        <taxon>Pseudomonadati</taxon>
        <taxon>Spirochaetota</taxon>
        <taxon>Spirochaetia</taxon>
        <taxon>Leptospirales</taxon>
        <taxon>Leptospiraceae</taxon>
        <taxon>Leptospira</taxon>
    </lineage>
</organism>
<sequence>MPDFFLNSPSFFGGSSTENFNSSCNLTVLSIDSGSGLFVESLGHTNPTENPENLSIRLPFPRFRIFHKAKN</sequence>
<dbReference type="EMBL" id="AHMH02000074">
    <property type="protein sequence ID" value="EMN00820.1"/>
    <property type="molecule type" value="Genomic_DNA"/>
</dbReference>
<protein>
    <submittedName>
        <fullName evidence="1">Uncharacterized protein</fullName>
    </submittedName>
</protein>
<accession>A0ABN0J1U6</accession>
<gene>
    <name evidence="1" type="ORF">LEP1GSC035_0579</name>
</gene>
<evidence type="ECO:0000313" key="1">
    <source>
        <dbReference type="EMBL" id="EMN00820.1"/>
    </source>
</evidence>
<dbReference type="Proteomes" id="UP000012099">
    <property type="component" value="Unassembled WGS sequence"/>
</dbReference>
<proteinExistence type="predicted"/>
<keyword evidence="2" id="KW-1185">Reference proteome</keyword>
<comment type="caution">
    <text evidence="1">The sequence shown here is derived from an EMBL/GenBank/DDBJ whole genome shotgun (WGS) entry which is preliminary data.</text>
</comment>
<evidence type="ECO:0000313" key="2">
    <source>
        <dbReference type="Proteomes" id="UP000012099"/>
    </source>
</evidence>
<reference evidence="1 2" key="1">
    <citation type="submission" date="2013-01" db="EMBL/GenBank/DDBJ databases">
        <authorList>
            <person name="Harkins D.M."/>
            <person name="Durkin A.S."/>
            <person name="Brinkac L.M."/>
            <person name="Haft D.H."/>
            <person name="Selengut J.D."/>
            <person name="Sanka R."/>
            <person name="DePew J."/>
            <person name="Purushe J."/>
            <person name="Whelen A.C."/>
            <person name="Vinetz J.M."/>
            <person name="Sutton G.G."/>
            <person name="Nierman W.C."/>
            <person name="Fouts D.E."/>
        </authorList>
    </citation>
    <scope>NUCLEOTIDE SEQUENCE [LARGE SCALE GENOMIC DNA]</scope>
    <source>
        <strain evidence="1 2">2007001578</strain>
    </source>
</reference>
<name>A0ABN0J1U6_9LEPT</name>